<feature type="compositionally biased region" description="Polar residues" evidence="1">
    <location>
        <begin position="93"/>
        <end position="107"/>
    </location>
</feature>
<keyword evidence="2" id="KW-0812">Transmembrane</keyword>
<evidence type="ECO:0000256" key="1">
    <source>
        <dbReference type="SAM" id="MobiDB-lite"/>
    </source>
</evidence>
<feature type="compositionally biased region" description="Low complexity" evidence="1">
    <location>
        <begin position="75"/>
        <end position="88"/>
    </location>
</feature>
<name>A0A9W9TWY3_9EURO</name>
<evidence type="ECO:0008006" key="5">
    <source>
        <dbReference type="Google" id="ProtNLM"/>
    </source>
</evidence>
<dbReference type="RefSeq" id="XP_058334297.1">
    <property type="nucleotide sequence ID" value="XM_058471156.1"/>
</dbReference>
<feature type="region of interest" description="Disordered" evidence="1">
    <location>
        <begin position="50"/>
        <end position="109"/>
    </location>
</feature>
<comment type="caution">
    <text evidence="3">The sequence shown here is derived from an EMBL/GenBank/DDBJ whole genome shotgun (WGS) entry which is preliminary data.</text>
</comment>
<organism evidence="3 4">
    <name type="scientific">Penicillium chermesinum</name>
    <dbReference type="NCBI Taxonomy" id="63820"/>
    <lineage>
        <taxon>Eukaryota</taxon>
        <taxon>Fungi</taxon>
        <taxon>Dikarya</taxon>
        <taxon>Ascomycota</taxon>
        <taxon>Pezizomycotina</taxon>
        <taxon>Eurotiomycetes</taxon>
        <taxon>Eurotiomycetidae</taxon>
        <taxon>Eurotiales</taxon>
        <taxon>Aspergillaceae</taxon>
        <taxon>Penicillium</taxon>
    </lineage>
</organism>
<reference evidence="3" key="1">
    <citation type="submission" date="2022-11" db="EMBL/GenBank/DDBJ databases">
        <authorList>
            <person name="Petersen C."/>
        </authorList>
    </citation>
    <scope>NUCLEOTIDE SEQUENCE</scope>
    <source>
        <strain evidence="3">IBT 19713</strain>
    </source>
</reference>
<evidence type="ECO:0000313" key="4">
    <source>
        <dbReference type="Proteomes" id="UP001150941"/>
    </source>
</evidence>
<feature type="transmembrane region" description="Helical" evidence="2">
    <location>
        <begin position="172"/>
        <end position="197"/>
    </location>
</feature>
<evidence type="ECO:0000313" key="3">
    <source>
        <dbReference type="EMBL" id="KAJ5246876.1"/>
    </source>
</evidence>
<keyword evidence="2" id="KW-0472">Membrane</keyword>
<gene>
    <name evidence="3" type="ORF">N7468_001859</name>
</gene>
<reference evidence="3" key="2">
    <citation type="journal article" date="2023" name="IMA Fungus">
        <title>Comparative genomic study of the Penicillium genus elucidates a diverse pangenome and 15 lateral gene transfer events.</title>
        <authorList>
            <person name="Petersen C."/>
            <person name="Sorensen T."/>
            <person name="Nielsen M.R."/>
            <person name="Sondergaard T.E."/>
            <person name="Sorensen J.L."/>
            <person name="Fitzpatrick D.A."/>
            <person name="Frisvad J.C."/>
            <person name="Nielsen K.L."/>
        </authorList>
    </citation>
    <scope>NUCLEOTIDE SEQUENCE</scope>
    <source>
        <strain evidence="3">IBT 19713</strain>
    </source>
</reference>
<dbReference type="EMBL" id="JAPQKS010000002">
    <property type="protein sequence ID" value="KAJ5246876.1"/>
    <property type="molecule type" value="Genomic_DNA"/>
</dbReference>
<keyword evidence="2" id="KW-1133">Transmembrane helix</keyword>
<feature type="transmembrane region" description="Helical" evidence="2">
    <location>
        <begin position="654"/>
        <end position="675"/>
    </location>
</feature>
<accession>A0A9W9TWY3</accession>
<keyword evidence="4" id="KW-1185">Reference proteome</keyword>
<dbReference type="AlphaFoldDB" id="A0A9W9TWY3"/>
<dbReference type="Proteomes" id="UP001150941">
    <property type="component" value="Unassembled WGS sequence"/>
</dbReference>
<proteinExistence type="predicted"/>
<feature type="transmembrane region" description="Helical" evidence="2">
    <location>
        <begin position="235"/>
        <end position="255"/>
    </location>
</feature>
<evidence type="ECO:0000256" key="2">
    <source>
        <dbReference type="SAM" id="Phobius"/>
    </source>
</evidence>
<protein>
    <recommendedName>
        <fullName evidence="5">Mcm2 3 5 family protein</fullName>
    </recommendedName>
</protein>
<feature type="region of interest" description="Disordered" evidence="1">
    <location>
        <begin position="1"/>
        <end position="36"/>
    </location>
</feature>
<sequence length="793" mass="87352">MADSRESQHSLLPEEEDLVSQPWHPLGRSSSEDDPIFIDRESFSDSVFREVGLGISQPSPPPGTLPRGKRDSYLSSGTSQPSQPTTPGFLKTPQETPGLSPGLSQTHPVHLPNCPTRESLFKRRISWIPVTILILAFYATCGAGTYLVIAIWGPRWKSIGSTSGTAPSTANLLCAFFAKTIELAYVTICVAFLGQVLSRRALTKNSRGISLADMSMRTWIMQPGSMIVHWQTLRYSALTFLGMIALVASFVAMLYTTAAEALVSPKLIMGPVEDIQLYGQVSASFANTIYLERTCQTPISVQMDPYNRNLTCFDLEHVGSAYHNYQQWISNWAGLVEENPLSDNLYRRPPPTGSIWDNTTVIGAYIEIQNMTELSKKHGRFVQNVTTAFPHGNVPRAAFDGINQIRQPVDASGGGKYNIEAAVPSPAMNVLCAGMTAEELAPIVYTAWPNSSDFNATTWSVKPSSNIPVNTTWYNSTVVDDLFGFGEKYGQQPRSSGRISSPEYVLCAIRAKETGKCSTSYRAASSGAVLFANCDEDGNKYQYNKHDKNFKEGIWSADYKNVVGQWASSVSLGSGITGADASSERLIMQMMPSYDNATDSYSLSPQLPSIGEALSGWNYSGANDMLDEPVYQHFPAALQAMVYASGETEKWQGIFYVILVFAFLTSAIVFVFLIFEARGHQVTDFTEPQNLFAIAVNSPLTTRLDGACGCGPVGRQLKERWYIGMEEEDSHFYIRAKADKDSPYGFPSDTGKTSGYSRFDNLEVEESSLKPASPAANDYRRLSRQTSWLGRFY</sequence>
<feature type="transmembrane region" description="Helical" evidence="2">
    <location>
        <begin position="127"/>
        <end position="152"/>
    </location>
</feature>
<dbReference type="OrthoDB" id="4721035at2759"/>
<dbReference type="GeneID" id="83198459"/>